<dbReference type="GO" id="GO:0031564">
    <property type="term" value="P:transcription antitermination"/>
    <property type="evidence" value="ECO:0007669"/>
    <property type="project" value="UniProtKB-KW"/>
</dbReference>
<keyword evidence="2" id="KW-0805">Transcription regulation</keyword>
<dbReference type="Gene3D" id="3.30.70.940">
    <property type="entry name" value="NusG, N-terminal domain"/>
    <property type="match status" value="1"/>
</dbReference>
<evidence type="ECO:0000256" key="2">
    <source>
        <dbReference type="ARBA" id="ARBA00023015"/>
    </source>
</evidence>
<keyword evidence="6" id="KW-1185">Reference proteome</keyword>
<proteinExistence type="predicted"/>
<evidence type="ECO:0000256" key="1">
    <source>
        <dbReference type="ARBA" id="ARBA00022814"/>
    </source>
</evidence>
<feature type="domain" description="NusG-like N-terminal" evidence="4">
    <location>
        <begin position="12"/>
        <end position="114"/>
    </location>
</feature>
<organism evidence="5 6">
    <name type="scientific">Brevibacillus laterosporus</name>
    <name type="common">Bacillus laterosporus</name>
    <dbReference type="NCBI Taxonomy" id="1465"/>
    <lineage>
        <taxon>Bacteria</taxon>
        <taxon>Bacillati</taxon>
        <taxon>Bacillota</taxon>
        <taxon>Bacilli</taxon>
        <taxon>Bacillales</taxon>
        <taxon>Paenibacillaceae</taxon>
        <taxon>Brevibacillus</taxon>
    </lineage>
</organism>
<accession>A0A518V5G8</accession>
<keyword evidence="3" id="KW-0804">Transcription</keyword>
<dbReference type="Pfam" id="PF02357">
    <property type="entry name" value="NusG"/>
    <property type="match status" value="1"/>
</dbReference>
<evidence type="ECO:0000313" key="6">
    <source>
        <dbReference type="Proteomes" id="UP000319432"/>
    </source>
</evidence>
<dbReference type="PANTHER" id="PTHR30265:SF4">
    <property type="entry name" value="KOW MOTIF FAMILY PROTEIN, EXPRESSED"/>
    <property type="match status" value="1"/>
</dbReference>
<dbReference type="InterPro" id="IPR014722">
    <property type="entry name" value="Rib_uL2_dom2"/>
</dbReference>
<evidence type="ECO:0000259" key="4">
    <source>
        <dbReference type="Pfam" id="PF02357"/>
    </source>
</evidence>
<dbReference type="InterPro" id="IPR006645">
    <property type="entry name" value="NGN-like_dom"/>
</dbReference>
<keyword evidence="1" id="KW-0889">Transcription antitermination</keyword>
<dbReference type="PANTHER" id="PTHR30265">
    <property type="entry name" value="RHO-INTERACTING TRANSCRIPTION TERMINATION FACTOR NUSG"/>
    <property type="match status" value="1"/>
</dbReference>
<dbReference type="EMBL" id="CP033464">
    <property type="protein sequence ID" value="QDX92241.1"/>
    <property type="molecule type" value="Genomic_DNA"/>
</dbReference>
<dbReference type="InterPro" id="IPR043425">
    <property type="entry name" value="NusG-like"/>
</dbReference>
<dbReference type="CDD" id="cd08000">
    <property type="entry name" value="NGN"/>
    <property type="match status" value="1"/>
</dbReference>
<dbReference type="GO" id="GO:0006354">
    <property type="term" value="P:DNA-templated transcription elongation"/>
    <property type="evidence" value="ECO:0007669"/>
    <property type="project" value="InterPro"/>
</dbReference>
<dbReference type="InterPro" id="IPR008991">
    <property type="entry name" value="Translation_prot_SH3-like_sf"/>
</dbReference>
<name>A0A518V5G8_BRELA</name>
<dbReference type="SUPFAM" id="SSF82679">
    <property type="entry name" value="N-utilization substance G protein NusG, N-terminal domain"/>
    <property type="match status" value="1"/>
</dbReference>
<evidence type="ECO:0000313" key="5">
    <source>
        <dbReference type="EMBL" id="QDX92241.1"/>
    </source>
</evidence>
<dbReference type="Proteomes" id="UP000319432">
    <property type="component" value="Chromosome"/>
</dbReference>
<dbReference type="InterPro" id="IPR036735">
    <property type="entry name" value="NGN_dom_sf"/>
</dbReference>
<reference evidence="5 6" key="1">
    <citation type="submission" date="2018-11" db="EMBL/GenBank/DDBJ databases">
        <title>Phylogenetic determinants of toxin gene distribution in genomes of Brevibacillus laterosporus.</title>
        <authorList>
            <person name="Glare T.R."/>
            <person name="Durrant A."/>
            <person name="Berry C."/>
            <person name="Palma L."/>
            <person name="Ormskirk M."/>
            <person name="Cox M.O."/>
        </authorList>
    </citation>
    <scope>NUCLEOTIDE SEQUENCE [LARGE SCALE GENOMIC DNA]</scope>
    <source>
        <strain evidence="5 6">1821L</strain>
    </source>
</reference>
<gene>
    <name evidence="5" type="primary">loaP</name>
    <name evidence="5" type="ORF">EEL30_07660</name>
</gene>
<dbReference type="InterPro" id="IPR047663">
    <property type="entry name" value="Transcription_antiterm_LoaP"/>
</dbReference>
<dbReference type="NCBIfam" id="NF033641">
    <property type="entry name" value="antiterm_LoaP"/>
    <property type="match status" value="1"/>
</dbReference>
<dbReference type="Gene3D" id="2.30.30.30">
    <property type="match status" value="1"/>
</dbReference>
<dbReference type="SUPFAM" id="SSF50104">
    <property type="entry name" value="Translation proteins SH3-like domain"/>
    <property type="match status" value="1"/>
</dbReference>
<sequence>MIKKSKRGFIVSWYALFVETGKENVVEKILTNHFDQHVFRCLVPKKIVSEKKNGVSYDSIKTLFPGYIFIQTNIISTIYYDLMSIPMTYYMVNCGKYKNDNCQTYYSEIPEEDMNWILQITDKEGLLSYSDVIIEDRQVQVITGPLQGMEAFIKKIDKRKKRAKIEIELLGEIKTLDVGINILSR</sequence>
<dbReference type="AlphaFoldDB" id="A0A518V5G8"/>
<dbReference type="OrthoDB" id="1681764at2"/>
<protein>
    <submittedName>
        <fullName evidence="5">Antiterminator LoaP</fullName>
    </submittedName>
</protein>
<evidence type="ECO:0000256" key="3">
    <source>
        <dbReference type="ARBA" id="ARBA00023163"/>
    </source>
</evidence>